<feature type="coiled-coil region" evidence="7">
    <location>
        <begin position="101"/>
        <end position="138"/>
    </location>
</feature>
<dbReference type="InterPro" id="IPR004166">
    <property type="entry name" value="a-kinase_dom"/>
</dbReference>
<evidence type="ECO:0000256" key="3">
    <source>
        <dbReference type="ARBA" id="ARBA00022527"/>
    </source>
</evidence>
<dbReference type="Gene3D" id="3.40.50.410">
    <property type="entry name" value="von Willebrand factor, type A domain"/>
    <property type="match status" value="1"/>
</dbReference>
<feature type="region of interest" description="Disordered" evidence="8">
    <location>
        <begin position="667"/>
        <end position="691"/>
    </location>
</feature>
<dbReference type="PANTHER" id="PTHR47763">
    <property type="entry name" value="ALPHA-PROTEIN KINASE VWKA"/>
    <property type="match status" value="1"/>
</dbReference>
<dbReference type="CDD" id="cd00198">
    <property type="entry name" value="vWFA"/>
    <property type="match status" value="1"/>
</dbReference>
<dbReference type="GO" id="GO:0005524">
    <property type="term" value="F:ATP binding"/>
    <property type="evidence" value="ECO:0007669"/>
    <property type="project" value="InterPro"/>
</dbReference>
<evidence type="ECO:0000256" key="1">
    <source>
        <dbReference type="ARBA" id="ARBA00004613"/>
    </source>
</evidence>
<dbReference type="PANTHER" id="PTHR47763:SF4">
    <property type="entry name" value="ALPHA-PROTEIN KINASE VWKA"/>
    <property type="match status" value="1"/>
</dbReference>
<dbReference type="OrthoDB" id="301415at2759"/>
<dbReference type="SUPFAM" id="SSF53300">
    <property type="entry name" value="vWA-like"/>
    <property type="match status" value="1"/>
</dbReference>
<name>A0A9W6XG17_9STRA</name>
<evidence type="ECO:0000259" key="10">
    <source>
        <dbReference type="PROSITE" id="PS51158"/>
    </source>
</evidence>
<dbReference type="Gene3D" id="3.20.200.10">
    <property type="entry name" value="MHCK/EF2 kinase"/>
    <property type="match status" value="1"/>
</dbReference>
<dbReference type="InterPro" id="IPR052969">
    <property type="entry name" value="Thr-specific_kinase-like"/>
</dbReference>
<evidence type="ECO:0000313" key="12">
    <source>
        <dbReference type="Proteomes" id="UP001165121"/>
    </source>
</evidence>
<evidence type="ECO:0000256" key="6">
    <source>
        <dbReference type="ARBA" id="ARBA00022777"/>
    </source>
</evidence>
<evidence type="ECO:0000256" key="2">
    <source>
        <dbReference type="ARBA" id="ARBA00022525"/>
    </source>
</evidence>
<dbReference type="PROSITE" id="PS51158">
    <property type="entry name" value="ALPHA_KINASE"/>
    <property type="match status" value="1"/>
</dbReference>
<keyword evidence="4" id="KW-0808">Transferase</keyword>
<evidence type="ECO:0000259" key="9">
    <source>
        <dbReference type="PROSITE" id="PS50234"/>
    </source>
</evidence>
<dbReference type="Proteomes" id="UP001165121">
    <property type="component" value="Unassembled WGS sequence"/>
</dbReference>
<dbReference type="GO" id="GO:0004674">
    <property type="term" value="F:protein serine/threonine kinase activity"/>
    <property type="evidence" value="ECO:0007669"/>
    <property type="project" value="UniProtKB-KW"/>
</dbReference>
<dbReference type="Gene3D" id="3.30.200.20">
    <property type="entry name" value="Phosphorylase Kinase, domain 1"/>
    <property type="match status" value="1"/>
</dbReference>
<feature type="region of interest" description="Disordered" evidence="8">
    <location>
        <begin position="1"/>
        <end position="20"/>
    </location>
</feature>
<keyword evidence="6" id="KW-0418">Kinase</keyword>
<feature type="compositionally biased region" description="Basic and acidic residues" evidence="8">
    <location>
        <begin position="667"/>
        <end position="685"/>
    </location>
</feature>
<comment type="subcellular location">
    <subcellularLocation>
        <location evidence="1">Secreted</location>
    </subcellularLocation>
</comment>
<comment type="caution">
    <text evidence="11">The sequence shown here is derived from an EMBL/GenBank/DDBJ whole genome shotgun (WGS) entry which is preliminary data.</text>
</comment>
<dbReference type="PROSITE" id="PS50234">
    <property type="entry name" value="VWFA"/>
    <property type="match status" value="1"/>
</dbReference>
<dbReference type="InterPro" id="IPR036465">
    <property type="entry name" value="vWFA_dom_sf"/>
</dbReference>
<evidence type="ECO:0000256" key="8">
    <source>
        <dbReference type="SAM" id="MobiDB-lite"/>
    </source>
</evidence>
<dbReference type="AlphaFoldDB" id="A0A9W6XG17"/>
<protein>
    <submittedName>
        <fullName evidence="11">Unnamed protein product</fullName>
    </submittedName>
</protein>
<feature type="domain" description="VWFA" evidence="9">
    <location>
        <begin position="150"/>
        <end position="356"/>
    </location>
</feature>
<proteinExistence type="predicted"/>
<dbReference type="Pfam" id="PF02816">
    <property type="entry name" value="Alpha_kinase"/>
    <property type="match status" value="1"/>
</dbReference>
<dbReference type="SUPFAM" id="SSF56112">
    <property type="entry name" value="Protein kinase-like (PK-like)"/>
    <property type="match status" value="1"/>
</dbReference>
<dbReference type="InterPro" id="IPR011009">
    <property type="entry name" value="Kinase-like_dom_sf"/>
</dbReference>
<dbReference type="SMART" id="SM00811">
    <property type="entry name" value="Alpha_kinase"/>
    <property type="match status" value="1"/>
</dbReference>
<dbReference type="InterPro" id="IPR056861">
    <property type="entry name" value="HMCN1-like_VWA"/>
</dbReference>
<dbReference type="Pfam" id="PF25106">
    <property type="entry name" value="VWA_4"/>
    <property type="match status" value="1"/>
</dbReference>
<dbReference type="CDD" id="cd04515">
    <property type="entry name" value="Alpha_kinase"/>
    <property type="match status" value="1"/>
</dbReference>
<keyword evidence="5" id="KW-0732">Signal</keyword>
<evidence type="ECO:0000256" key="7">
    <source>
        <dbReference type="SAM" id="Coils"/>
    </source>
</evidence>
<reference evidence="11" key="1">
    <citation type="submission" date="2023-04" db="EMBL/GenBank/DDBJ databases">
        <title>Phytophthora fragariaefolia NBRC 109709.</title>
        <authorList>
            <person name="Ichikawa N."/>
            <person name="Sato H."/>
            <person name="Tonouchi N."/>
        </authorList>
    </citation>
    <scope>NUCLEOTIDE SEQUENCE</scope>
    <source>
        <strain evidence="11">NBRC 109709</strain>
    </source>
</reference>
<dbReference type="InterPro" id="IPR002035">
    <property type="entry name" value="VWF_A"/>
</dbReference>
<keyword evidence="12" id="KW-1185">Reference proteome</keyword>
<dbReference type="EMBL" id="BSXT01001035">
    <property type="protein sequence ID" value="GMF37731.1"/>
    <property type="molecule type" value="Genomic_DNA"/>
</dbReference>
<organism evidence="11 12">
    <name type="scientific">Phytophthora fragariaefolia</name>
    <dbReference type="NCBI Taxonomy" id="1490495"/>
    <lineage>
        <taxon>Eukaryota</taxon>
        <taxon>Sar</taxon>
        <taxon>Stramenopiles</taxon>
        <taxon>Oomycota</taxon>
        <taxon>Peronosporomycetes</taxon>
        <taxon>Peronosporales</taxon>
        <taxon>Peronosporaceae</taxon>
        <taxon>Phytophthora</taxon>
    </lineage>
</organism>
<keyword evidence="2" id="KW-0964">Secreted</keyword>
<accession>A0A9W6XG17</accession>
<dbReference type="SMART" id="SM00327">
    <property type="entry name" value="VWA"/>
    <property type="match status" value="1"/>
</dbReference>
<sequence length="775" mass="86040">MFFSRRRSKGSPGADAAEAEVTTLRDKLQALKVSTAQSTGRIVSPAKLKSASSVRADAAEAELARMREQMEATPKKKFLKFSCKIGWCSHDGNCGSNDGDLERLNRRLAVMEHEMEQMQRFGEIRNEMERKIAIVEQEIRQKYGSSNALDLVIVMDCTGSMSGWIDQAKSSIISIINNVRLVHPKAGVRIGFVAYRDFCDGNKRLQVQTLTSNVRVVRDFIASLEAFGGGDHPEDIPGGLAAALEMPFQAEAKRIVLVADAPCHGRKFHENICDVGLSDDMLYRSAIERSPDICAQMREIAGRGIDFTFIGVIPAYTAKMVKILQSEFKDIKNYDGFGREFRNVPLEKTAHFGSVISSSASASISAGLKRSVIASQSNAMEGSERNYTTHLYQVLEEEEEDEDKPSEVVVDVPPIMKLNWSDLTDSPEIAAVRHSLHFSPDDNVDWKALNLKHTQQKTKIRLSRSCFAKGAMRSAHALYDCNMKKYLVAKFYFGKAAQKLSASKRSLQNDVETQIVAKRLATEFSLSERVENGVDFISTCWYEMNNPVEAGLHPCMTMFTAEPFIDGEYKKYNNNKGWVSDDGLNLGETAQAFSHFTWQKTCGELMVVDIQGVGCIFTDPQIHSKDGERFGCGNLSDAGMEAFFVTHKCNSVCKALGLDSVKQSEADAHNEAGMEQDGGHKDSTKKSANKSMTCSCPLCGEITTVLRQYFVEAYRVGGEVYCKSCISKTKRSLRLKCSLCRKRFDYSPYWFSMKGIAIPTSCKNCEGGATKRSTG</sequence>
<evidence type="ECO:0000313" key="11">
    <source>
        <dbReference type="EMBL" id="GMF37731.1"/>
    </source>
</evidence>
<keyword evidence="7" id="KW-0175">Coiled coil</keyword>
<evidence type="ECO:0000256" key="4">
    <source>
        <dbReference type="ARBA" id="ARBA00022679"/>
    </source>
</evidence>
<keyword evidence="3" id="KW-0723">Serine/threonine-protein kinase</keyword>
<evidence type="ECO:0000256" key="5">
    <source>
        <dbReference type="ARBA" id="ARBA00022729"/>
    </source>
</evidence>
<feature type="domain" description="Alpha-type protein kinase" evidence="10">
    <location>
        <begin position="438"/>
        <end position="661"/>
    </location>
</feature>
<gene>
    <name evidence="11" type="ORF">Pfra01_001065300</name>
</gene>